<evidence type="ECO:0000313" key="3">
    <source>
        <dbReference type="Proteomes" id="UP000663828"/>
    </source>
</evidence>
<evidence type="ECO:0000259" key="1">
    <source>
        <dbReference type="PROSITE" id="PS50181"/>
    </source>
</evidence>
<comment type="caution">
    <text evidence="2">The sequence shown here is derived from an EMBL/GenBank/DDBJ whole genome shotgun (WGS) entry which is preliminary data.</text>
</comment>
<protein>
    <recommendedName>
        <fullName evidence="1">F-box domain-containing protein</fullName>
    </recommendedName>
</protein>
<gene>
    <name evidence="2" type="ORF">XAT740_LOCUS15488</name>
</gene>
<name>A0A814K715_ADIRI</name>
<dbReference type="EMBL" id="CAJNOR010000957">
    <property type="protein sequence ID" value="CAF1045382.1"/>
    <property type="molecule type" value="Genomic_DNA"/>
</dbReference>
<reference evidence="2" key="1">
    <citation type="submission" date="2021-02" db="EMBL/GenBank/DDBJ databases">
        <authorList>
            <person name="Nowell W R."/>
        </authorList>
    </citation>
    <scope>NUCLEOTIDE SEQUENCE</scope>
</reference>
<proteinExistence type="predicted"/>
<organism evidence="2 3">
    <name type="scientific">Adineta ricciae</name>
    <name type="common">Rotifer</name>
    <dbReference type="NCBI Taxonomy" id="249248"/>
    <lineage>
        <taxon>Eukaryota</taxon>
        <taxon>Metazoa</taxon>
        <taxon>Spiralia</taxon>
        <taxon>Gnathifera</taxon>
        <taxon>Rotifera</taxon>
        <taxon>Eurotatoria</taxon>
        <taxon>Bdelloidea</taxon>
        <taxon>Adinetida</taxon>
        <taxon>Adinetidae</taxon>
        <taxon>Adineta</taxon>
    </lineage>
</organism>
<dbReference type="PROSITE" id="PS50181">
    <property type="entry name" value="FBOX"/>
    <property type="match status" value="1"/>
</dbReference>
<dbReference type="SUPFAM" id="SSF52047">
    <property type="entry name" value="RNI-like"/>
    <property type="match status" value="1"/>
</dbReference>
<keyword evidence="3" id="KW-1185">Reference proteome</keyword>
<feature type="domain" description="F-box" evidence="1">
    <location>
        <begin position="6"/>
        <end position="58"/>
    </location>
</feature>
<dbReference type="Proteomes" id="UP000663828">
    <property type="component" value="Unassembled WGS sequence"/>
</dbReference>
<sequence>MNSSEKMQFESLPNDLLLEIFDYLDGIELFRIFPHLNSRFTELLSFYSRYYDFNFQSITKNEMDLVCQESFRENVWKISSLTLSDDDDTPYQTELFFSYRLPFHNFFSLRSLSLYHIRSKVAFYWLLSNLRFFPHFNYLKIDQIDIDRQDIYPYCYSIWSLFALTDLYISDPNLFLDYFLYNLDISVSLKRLHLLEISFLPTEFETLLKHSPSVEELTIEIYQDLDDDDLSIDADLQSTLPLITILNLKFTGYFSGLDHILRLTPHVLKLHIELFNQKIDGYQWQDLICKHLLHLSDFHLKMSFYLTMDYDLEMEVDELVESYQRSYWTLQRQLHFRCLSNLEYNNSEEQYFVLFYSLPYVFDAFKYIKPVYSKSTYNFQAIECESYDTVRILCLVPDDDKPTDEIDERIQFSNLRHLVIGYTFKYLDIFCPKLNFLTILDIQYLDGQVRSHVQTLLNRAPRLQTIIFNKNNWSFFFLASNSVRRLSIRDGIYYNIQQCEQLCSSSLFQQCQVLEINLQKKTSVVDLINRITCLRTLIFQCQCEQWKESPTKLETWFKHYLPSRYLIKRDEFGSFRLSLHYGSNIEVIQDFIQITNTYKSFAERCNGFSNQTDIGYGNCSPLSYETFNTSILCICATNLCNHDLDSCRFSVQNQTQSNSAPVSLPALLPRLQTSISCVNSLFSQTDTVNTTYYCANSHSPYINLTACIEYYRANTVLCVLILQGNGTLAVGLSEDEYRLILLANIQNIHYFDQYSGVSVAYNQSSSYFYVIYKQIIDSSNETYIQQVCFCAQDNCTSNMTSCLNANRSLTVTNNGQSNRFLSEENQINIYLFIFFYFFFY</sequence>
<dbReference type="InterPro" id="IPR001810">
    <property type="entry name" value="F-box_dom"/>
</dbReference>
<dbReference type="AlphaFoldDB" id="A0A814K715"/>
<accession>A0A814K715</accession>
<evidence type="ECO:0000313" key="2">
    <source>
        <dbReference type="EMBL" id="CAF1045382.1"/>
    </source>
</evidence>